<organism evidence="1 2">
    <name type="scientific">Desmophyllum pertusum</name>
    <dbReference type="NCBI Taxonomy" id="174260"/>
    <lineage>
        <taxon>Eukaryota</taxon>
        <taxon>Metazoa</taxon>
        <taxon>Cnidaria</taxon>
        <taxon>Anthozoa</taxon>
        <taxon>Hexacorallia</taxon>
        <taxon>Scleractinia</taxon>
        <taxon>Caryophylliina</taxon>
        <taxon>Caryophylliidae</taxon>
        <taxon>Desmophyllum</taxon>
    </lineage>
</organism>
<dbReference type="GO" id="GO:0003724">
    <property type="term" value="F:RNA helicase activity"/>
    <property type="evidence" value="ECO:0007669"/>
    <property type="project" value="UniProtKB-EC"/>
</dbReference>
<evidence type="ECO:0000313" key="1">
    <source>
        <dbReference type="EMBL" id="KAJ7340500.1"/>
    </source>
</evidence>
<reference evidence="1" key="1">
    <citation type="submission" date="2023-01" db="EMBL/GenBank/DDBJ databases">
        <title>Genome assembly of the deep-sea coral Lophelia pertusa.</title>
        <authorList>
            <person name="Herrera S."/>
            <person name="Cordes E."/>
        </authorList>
    </citation>
    <scope>NUCLEOTIDE SEQUENCE</scope>
    <source>
        <strain evidence="1">USNM1676648</strain>
        <tissue evidence="1">Polyp</tissue>
    </source>
</reference>
<gene>
    <name evidence="1" type="primary">DHX40_3</name>
    <name evidence="1" type="ORF">OS493_003252</name>
</gene>
<name>A0A9W9YGY9_9CNID</name>
<keyword evidence="1" id="KW-0067">ATP-binding</keyword>
<accession>A0A9W9YGY9</accession>
<protein>
    <submittedName>
        <fullName evidence="1">ATP-dependent RNA helicase dhx40</fullName>
        <ecNumber evidence="1">3.6.4.13</ecNumber>
    </submittedName>
</protein>
<proteinExistence type="predicted"/>
<dbReference type="Proteomes" id="UP001163046">
    <property type="component" value="Unassembled WGS sequence"/>
</dbReference>
<sequence length="80" mass="9704">MSFKPVPPRWCRDHYIHWRALKMAYNIIINWKPFYTDSLKNMLLQSKLQRTQVQTPKICSEERYATDFSAMWHESEPSLN</sequence>
<keyword evidence="1" id="KW-0347">Helicase</keyword>
<keyword evidence="1" id="KW-0547">Nucleotide-binding</keyword>
<dbReference type="EMBL" id="MU827778">
    <property type="protein sequence ID" value="KAJ7340500.1"/>
    <property type="molecule type" value="Genomic_DNA"/>
</dbReference>
<evidence type="ECO:0000313" key="2">
    <source>
        <dbReference type="Proteomes" id="UP001163046"/>
    </source>
</evidence>
<dbReference type="AlphaFoldDB" id="A0A9W9YGY9"/>
<comment type="caution">
    <text evidence="1">The sequence shown here is derived from an EMBL/GenBank/DDBJ whole genome shotgun (WGS) entry which is preliminary data.</text>
</comment>
<dbReference type="GO" id="GO:0016787">
    <property type="term" value="F:hydrolase activity"/>
    <property type="evidence" value="ECO:0007669"/>
    <property type="project" value="UniProtKB-KW"/>
</dbReference>
<keyword evidence="1" id="KW-0378">Hydrolase</keyword>
<dbReference type="EC" id="3.6.4.13" evidence="1"/>
<keyword evidence="2" id="KW-1185">Reference proteome</keyword>